<gene>
    <name evidence="3" type="ORF">PCOR1329_LOCUS9395</name>
</gene>
<feature type="domain" description="USP" evidence="2">
    <location>
        <begin position="1766"/>
        <end position="2122"/>
    </location>
</feature>
<evidence type="ECO:0000313" key="3">
    <source>
        <dbReference type="EMBL" id="CAK0801546.1"/>
    </source>
</evidence>
<dbReference type="InterPro" id="IPR038765">
    <property type="entry name" value="Papain-like_cys_pep_sf"/>
</dbReference>
<name>A0ABN9Q6Z4_9DINO</name>
<dbReference type="InterPro" id="IPR018200">
    <property type="entry name" value="USP_CS"/>
</dbReference>
<dbReference type="PROSITE" id="PS50235">
    <property type="entry name" value="USP_3"/>
    <property type="match status" value="1"/>
</dbReference>
<dbReference type="Pfam" id="PF00443">
    <property type="entry name" value="UCH"/>
    <property type="match status" value="1"/>
</dbReference>
<dbReference type="InterPro" id="IPR050164">
    <property type="entry name" value="Peptidase_C19"/>
</dbReference>
<protein>
    <recommendedName>
        <fullName evidence="2">USP domain-containing protein</fullName>
    </recommendedName>
</protein>
<dbReference type="PANTHER" id="PTHR24006">
    <property type="entry name" value="UBIQUITIN CARBOXYL-TERMINAL HYDROLASE"/>
    <property type="match status" value="1"/>
</dbReference>
<evidence type="ECO:0000256" key="1">
    <source>
        <dbReference type="SAM" id="MobiDB-lite"/>
    </source>
</evidence>
<dbReference type="PROSITE" id="PS00972">
    <property type="entry name" value="USP_1"/>
    <property type="match status" value="1"/>
</dbReference>
<dbReference type="InterPro" id="IPR001394">
    <property type="entry name" value="Peptidase_C19_UCH"/>
</dbReference>
<evidence type="ECO:0000313" key="4">
    <source>
        <dbReference type="Proteomes" id="UP001189429"/>
    </source>
</evidence>
<accession>A0ABN9Q6Z4</accession>
<evidence type="ECO:0000259" key="2">
    <source>
        <dbReference type="PROSITE" id="PS50235"/>
    </source>
</evidence>
<comment type="caution">
    <text evidence="3">The sequence shown here is derived from an EMBL/GenBank/DDBJ whole genome shotgun (WGS) entry which is preliminary data.</text>
</comment>
<keyword evidence="4" id="KW-1185">Reference proteome</keyword>
<dbReference type="PROSITE" id="PS00973">
    <property type="entry name" value="USP_2"/>
    <property type="match status" value="1"/>
</dbReference>
<sequence length="2265" mass="241366">MSTYLFVGDWVDVRDFDLWRGCRVSAKTEAELILQVPSRWGPGYSELRLPRSSPQLAPFRYKSRGHSVQERTPADWEQVAAECRRCCQRLTALEAVLPDPAPAGWSPHSVTGLLCGDVPELVDQLGELLTREYAAAGPSAGAQAREANRMLLQFLRFFCTWLRCAPRLLLAEGRRLSAPPAALSCVVAACAAALPDLAAVFGRAIGMGEEVGGRWKADCRARAFFDAHHALPERDGATALWPGAEEAWLREAVAAATGGPGRSGSVSVPRSWLLVKLRGIDEDATAVEVSVLEEALRQATLWQFNVATFSAMGGFQALLGAVAVGTLGGAAAPELRPPSLEGVRSMLLPLGAAARSLRSLPGTAGTAQSLGSAWEESVLPGLLVSARSRITGMRDEEVKATDRDQLVHCVSEPVAGVFAAAGSSGPAVEDLSEELLLLFCRRRLQSPFLERRLRALADVKEAIDRLGPQSVSLASRAASTPGAQAASLTSAAGLARWLADEERHGLLPILLGARAHPEVLRRSSFLLRFLAREGLLTAERLEALWACGCSGDKHEGLTTCVLDLLVEVAPGLDRAQTGLLVGKVREMPPASVDAKFFRFLRDLLLAAAIADPGSPEPEAAGEPRARGPLELGLEVLWQCVQAEAGDPAAGPAPRGARACFLDLLRSPHFAGHRAPYLEACWRSLARDATAPLARLLRDIADAFPEGHRDAALLCLGREDGAPRGEPTAILLSSALRALASADPGGAASDPSGGTAAGGAEASGSLAGALDVAGRAAAELALCIRGDGASAMEGRLDLFATIVETLLYVLTESRLQVCFADAQSLWLAARAAGPRELDLAARFLSAAAGFTFASKVLSRPRWAVWSESEHLRFFREVLCSAEDAGFAKMSQDGLTCFVNYMKLCNLRLFNSSLHGDIIQIAETPVLVPGLSQSSRVAAYSQLVGRDGPRRLSGLCGLAGAVGRRFRVVGQSPVGLAELWDMALQIRAPAVFESCSDFLVGCALSAQAGSGAGRRRGEPALLRQCMQILGAPGEAPGENAGMLVHKALAILAKWLCLARRFGAYEQAVASWPLQSCPPQRDRQSRAEPASSFHVTLNPSLRGEGGGAPLQRTVYVQRSSTIGHLREKVAATFLMEPEETRLYAAVGSQTLDFDLDCLTIDECPVPAALCASTTATRGPEALQWRPSEDDADALLDLLGADQAGLRCEGPVWAILGCLPAHEHAASAFADAAMWGLEAGSAVERPLARLLAERSLAGAIPLDPAVEAFGAFWRAKAWRPARGGPPGRPDAARLLYALRVASSLMAAGSAADAADRLPLLVRGTSQPPGDLWSLGFLRAGGLELLLQVLAHLRGRDCVHARRCLSLLALCIRELLAGWLGEAWDATLGGHAALAETRRALGPVVRSGLPALVPQLLEAMLGMLRQATRDADASAVDAPVFLAYSAHALRLCAGRPLVPDEVASSDATGCNTRRDEVSTCVTRVFCLLQLALRAEPACVAEFGAFGQTGELLQEGLMGPDAAVREAVAAGLGALCTKDPSDDCSLSGALLARLLFEVLPLWQRCPARSGQLFALLARLLQRRRSPQPAASGLVPQPRPPALRLDELWDGAGDSSPARGQQRRGIEDLVGSFVRWLRDGAEGEEEGEGTVLGVLQLLYSILRCFPQMKGAASAGLAEALLRNCLGAAAASPEGEGGGEAARAPLCRSPRGRQAACALLLELATGDPDGCVQVARRLTAAGAAPRPDRPGGRWCPSGWLVLPDTGAKSTTGFVGLKNFGATCYINSVLQQLFAHAEFREGILEGTGPHPTPPPEAPAAHSAERELLYQLQVVFSSLQASQRQFYSPKDFCSKFRDWEGNPVDVHQQMDADEFLSLLMDQIEKAMGGSPEPPLAGEGAEDPCEREARPASLLRRIFGGTLCTEIIPKDAGIARSERREDFLVLSLEVKGKASLQASLAAFVEGETLEGDNAYYSDEAGCKVDAEKRTSVYKLPETLILVLKRFEFDFDTMQKVKLNDLCEFPMHLDMRPYTKEALDGAGPESGTGGEEYALCGVLLHSGTADSGHYSSLVRVAEGAQEGVAQWHEFNDTIVTPFCEEDIPREAFGGRLGDEGGAGFARSKNAYILFYTRRAHSAGSRANPLGGGGAEAVSQGASDFIQRSVEAANRHHWQVQAVFSAEYASLAWLFASNFLSSPALLSRELAATRQEQVLEQVGALKFMQISQLRRDRPGLAGPDSEEGEQLSLMVCQFAVGFMFTVLAKSRERQAMPEWCWG</sequence>
<dbReference type="SUPFAM" id="SSF54001">
    <property type="entry name" value="Cysteine proteinases"/>
    <property type="match status" value="1"/>
</dbReference>
<feature type="region of interest" description="Disordered" evidence="1">
    <location>
        <begin position="1072"/>
        <end position="1106"/>
    </location>
</feature>
<dbReference type="InterPro" id="IPR028889">
    <property type="entry name" value="USP"/>
</dbReference>
<dbReference type="Gene3D" id="3.90.70.10">
    <property type="entry name" value="Cysteine proteinases"/>
    <property type="match status" value="1"/>
</dbReference>
<organism evidence="3 4">
    <name type="scientific">Prorocentrum cordatum</name>
    <dbReference type="NCBI Taxonomy" id="2364126"/>
    <lineage>
        <taxon>Eukaryota</taxon>
        <taxon>Sar</taxon>
        <taxon>Alveolata</taxon>
        <taxon>Dinophyceae</taxon>
        <taxon>Prorocentrales</taxon>
        <taxon>Prorocentraceae</taxon>
        <taxon>Prorocentrum</taxon>
    </lineage>
</organism>
<reference evidence="3" key="1">
    <citation type="submission" date="2023-10" db="EMBL/GenBank/DDBJ databases">
        <authorList>
            <person name="Chen Y."/>
            <person name="Shah S."/>
            <person name="Dougan E. K."/>
            <person name="Thang M."/>
            <person name="Chan C."/>
        </authorList>
    </citation>
    <scope>NUCLEOTIDE SEQUENCE [LARGE SCALE GENOMIC DNA]</scope>
</reference>
<dbReference type="PANTHER" id="PTHR24006:SF827">
    <property type="entry name" value="UBIQUITIN CARBOXYL-TERMINAL HYDROLASE 34"/>
    <property type="match status" value="1"/>
</dbReference>
<dbReference type="Proteomes" id="UP001189429">
    <property type="component" value="Unassembled WGS sequence"/>
</dbReference>
<proteinExistence type="predicted"/>
<dbReference type="EMBL" id="CAUYUJ010002614">
    <property type="protein sequence ID" value="CAK0801546.1"/>
    <property type="molecule type" value="Genomic_DNA"/>
</dbReference>